<dbReference type="RefSeq" id="WP_083574368.1">
    <property type="nucleotide sequence ID" value="NZ_FRAF01000030.1"/>
</dbReference>
<evidence type="ECO:0000259" key="1">
    <source>
        <dbReference type="PROSITE" id="PS50943"/>
    </source>
</evidence>
<reference evidence="3" key="1">
    <citation type="submission" date="2016-11" db="EMBL/GenBank/DDBJ databases">
        <authorList>
            <person name="Varghese N."/>
            <person name="Submissions S."/>
        </authorList>
    </citation>
    <scope>NUCLEOTIDE SEQUENCE [LARGE SCALE GENOMIC DNA]</scope>
    <source>
        <strain evidence="3">USBA-503</strain>
    </source>
</reference>
<dbReference type="STRING" id="1830138.SAMN05443507_1304"/>
<sequence>MRRLIGRRIRRIRLNRGLTQQQLVEGIYERSYLSLIERGKIVPSAEALNLFAQRLHVDSSELTLVDEKAINSARGLFQIGVIMHDASMLESAWKTFNKFDASDDMIKTVQEWAKISSSREVLQALRSTIKIAEMENIELNKVYQLRVLFGNCYFNLGRYQEAVWTYKDILNDCPPLHLIPRVQINLGSALMELEEYSEAIEVFLSGIKHCKEDHRKLRAYLGLGRCYRYLNYREQAMECFGIVEKQSFNVDEKLHMFAKHAIAVLMLDSFQFKEAMVLLYQVWGFYKAGNMKQHEAELIEEFVRLHFYQKEYEDALRWCDYAFRLVPDSNSHIGGRFLIWKSRIYRSIGEIESAENAAYAAKIVLKDRYQKAILYIDPALEQVHGD</sequence>
<feature type="domain" description="HTH cro/C1-type" evidence="1">
    <location>
        <begin position="9"/>
        <end position="62"/>
    </location>
</feature>
<dbReference type="InterPro" id="IPR053163">
    <property type="entry name" value="HTH-type_regulator_Rgg"/>
</dbReference>
<dbReference type="SUPFAM" id="SSF47413">
    <property type="entry name" value="lambda repressor-like DNA-binding domains"/>
    <property type="match status" value="1"/>
</dbReference>
<dbReference type="AlphaFoldDB" id="A0A1M6WVG3"/>
<dbReference type="Pfam" id="PF13560">
    <property type="entry name" value="HTH_31"/>
    <property type="match status" value="1"/>
</dbReference>
<dbReference type="Gene3D" id="1.25.40.10">
    <property type="entry name" value="Tetratricopeptide repeat domain"/>
    <property type="match status" value="1"/>
</dbReference>
<dbReference type="InterPro" id="IPR001387">
    <property type="entry name" value="Cro/C1-type_HTH"/>
</dbReference>
<dbReference type="SUPFAM" id="SSF48452">
    <property type="entry name" value="TPR-like"/>
    <property type="match status" value="1"/>
</dbReference>
<dbReference type="GO" id="GO:0003677">
    <property type="term" value="F:DNA binding"/>
    <property type="evidence" value="ECO:0007669"/>
    <property type="project" value="InterPro"/>
</dbReference>
<dbReference type="Proteomes" id="UP000184016">
    <property type="component" value="Unassembled WGS sequence"/>
</dbReference>
<evidence type="ECO:0000313" key="2">
    <source>
        <dbReference type="EMBL" id="SHK97762.1"/>
    </source>
</evidence>
<dbReference type="InterPro" id="IPR011990">
    <property type="entry name" value="TPR-like_helical_dom_sf"/>
</dbReference>
<dbReference type="Gene3D" id="1.10.260.40">
    <property type="entry name" value="lambda repressor-like DNA-binding domains"/>
    <property type="match status" value="1"/>
</dbReference>
<dbReference type="PROSITE" id="PS50943">
    <property type="entry name" value="HTH_CROC1"/>
    <property type="match status" value="1"/>
</dbReference>
<dbReference type="InterPro" id="IPR019734">
    <property type="entry name" value="TPR_rpt"/>
</dbReference>
<dbReference type="PANTHER" id="PTHR37038">
    <property type="entry name" value="TRANSCRIPTIONAL REGULATOR-RELATED"/>
    <property type="match status" value="1"/>
</dbReference>
<keyword evidence="3" id="KW-1185">Reference proteome</keyword>
<dbReference type="InterPro" id="IPR010982">
    <property type="entry name" value="Lambda_DNA-bd_dom_sf"/>
</dbReference>
<dbReference type="SMART" id="SM00530">
    <property type="entry name" value="HTH_XRE"/>
    <property type="match status" value="1"/>
</dbReference>
<gene>
    <name evidence="2" type="ORF">SAMN05443507_1304</name>
</gene>
<dbReference type="EMBL" id="FRAF01000030">
    <property type="protein sequence ID" value="SHK97762.1"/>
    <property type="molecule type" value="Genomic_DNA"/>
</dbReference>
<dbReference type="SMART" id="SM00028">
    <property type="entry name" value="TPR"/>
    <property type="match status" value="4"/>
</dbReference>
<organism evidence="2 3">
    <name type="scientific">Alicyclobacillus tolerans</name>
    <dbReference type="NCBI Taxonomy" id="90970"/>
    <lineage>
        <taxon>Bacteria</taxon>
        <taxon>Bacillati</taxon>
        <taxon>Bacillota</taxon>
        <taxon>Bacilli</taxon>
        <taxon>Bacillales</taxon>
        <taxon>Alicyclobacillaceae</taxon>
        <taxon>Alicyclobacillus</taxon>
    </lineage>
</organism>
<evidence type="ECO:0000313" key="3">
    <source>
        <dbReference type="Proteomes" id="UP000184016"/>
    </source>
</evidence>
<accession>A0A1M6WVG3</accession>
<name>A0A1M6WVG3_9BACL</name>
<protein>
    <submittedName>
        <fullName evidence="2">Tetratricopeptide repeat-containing protein</fullName>
    </submittedName>
</protein>
<dbReference type="CDD" id="cd00093">
    <property type="entry name" value="HTH_XRE"/>
    <property type="match status" value="1"/>
</dbReference>
<dbReference type="PANTHER" id="PTHR37038:SF14">
    <property type="entry name" value="TRANSCRIPTIONAL ACTIVATOR"/>
    <property type="match status" value="1"/>
</dbReference>
<dbReference type="Pfam" id="PF13181">
    <property type="entry name" value="TPR_8"/>
    <property type="match status" value="2"/>
</dbReference>
<dbReference type="OrthoDB" id="252257at2"/>
<proteinExistence type="predicted"/>